<evidence type="ECO:0000313" key="2">
    <source>
        <dbReference type="EMBL" id="ACC76116.1"/>
    </source>
</evidence>
<feature type="compositionally biased region" description="Basic and acidic residues" evidence="1">
    <location>
        <begin position="91"/>
        <end position="100"/>
    </location>
</feature>
<feature type="compositionally biased region" description="Basic residues" evidence="1">
    <location>
        <begin position="101"/>
        <end position="116"/>
    </location>
</feature>
<feature type="region of interest" description="Disordered" evidence="1">
    <location>
        <begin position="1"/>
        <end position="20"/>
    </location>
</feature>
<sequence>MSPTNEADDEHSPRESPTSVEGLLTAADLAARLGLTLATVRRYASMPGKLPPRVTWTRKQRWHPHTVDEWAKAQDGLTTFDEQMRKAREAGAAKAVERARRVPRLGRPRGKRQKVA</sequence>
<dbReference type="InterPro" id="IPR009061">
    <property type="entry name" value="DNA-bd_dom_put_sf"/>
</dbReference>
<evidence type="ECO:0000313" key="3">
    <source>
        <dbReference type="Proteomes" id="UP000001192"/>
    </source>
</evidence>
<organism evidence="2 3">
    <name type="scientific">Paraburkholderia phymatum (strain DSM 17167 / CIP 108236 / LMG 21445 / STM815)</name>
    <name type="common">Burkholderia phymatum</name>
    <dbReference type="NCBI Taxonomy" id="391038"/>
    <lineage>
        <taxon>Bacteria</taxon>
        <taxon>Pseudomonadati</taxon>
        <taxon>Pseudomonadota</taxon>
        <taxon>Betaproteobacteria</taxon>
        <taxon>Burkholderiales</taxon>
        <taxon>Burkholderiaceae</taxon>
        <taxon>Paraburkholderia</taxon>
    </lineage>
</organism>
<gene>
    <name evidence="2" type="ordered locus">Bphy_7115</name>
</gene>
<feature type="region of interest" description="Disordered" evidence="1">
    <location>
        <begin position="91"/>
        <end position="116"/>
    </location>
</feature>
<dbReference type="RefSeq" id="WP_012406272.1">
    <property type="nucleotide sequence ID" value="NC_010625.1"/>
</dbReference>
<accession>B2JU63</accession>
<evidence type="ECO:0000256" key="1">
    <source>
        <dbReference type="SAM" id="MobiDB-lite"/>
    </source>
</evidence>
<name>B2JU63_PARP8</name>
<geneLocation type="plasmid" evidence="2 3">
    <name>pBPHY01</name>
</geneLocation>
<reference evidence="3" key="1">
    <citation type="journal article" date="2014" name="Stand. Genomic Sci.">
        <title>Complete genome sequence of Burkholderia phymatum STM815(T), a broad host range and efficient nitrogen-fixing symbiont of Mimosa species.</title>
        <authorList>
            <person name="Moulin L."/>
            <person name="Klonowska A."/>
            <person name="Caroline B."/>
            <person name="Booth K."/>
            <person name="Vriezen J.A."/>
            <person name="Melkonian R."/>
            <person name="James E.K."/>
            <person name="Young J.P."/>
            <person name="Bena G."/>
            <person name="Hauser L."/>
            <person name="Land M."/>
            <person name="Kyrpides N."/>
            <person name="Bruce D."/>
            <person name="Chain P."/>
            <person name="Copeland A."/>
            <person name="Pitluck S."/>
            <person name="Woyke T."/>
            <person name="Lizotte-Waniewski M."/>
            <person name="Bristow J."/>
            <person name="Riley M."/>
        </authorList>
    </citation>
    <scope>NUCLEOTIDE SEQUENCE [LARGE SCALE GENOMIC DNA]</scope>
    <source>
        <strain evidence="3">DSM 17167 / CIP 108236 / LMG 21445 / STM815</strain>
        <plasmid evidence="3">Plasmid pBPHY01</plasmid>
    </source>
</reference>
<dbReference type="AlphaFoldDB" id="B2JU63"/>
<dbReference type="EMBL" id="CP001045">
    <property type="protein sequence ID" value="ACC76116.1"/>
    <property type="molecule type" value="Genomic_DNA"/>
</dbReference>
<dbReference type="Proteomes" id="UP000001192">
    <property type="component" value="Plasmid pBPHY01"/>
</dbReference>
<dbReference type="KEGG" id="bph:Bphy_7115"/>
<keyword evidence="2" id="KW-0614">Plasmid</keyword>
<protein>
    <submittedName>
        <fullName evidence="2">Regulatory protein MerR</fullName>
    </submittedName>
</protein>
<dbReference type="HOGENOM" id="CLU_2092206_0_0_4"/>
<proteinExistence type="predicted"/>
<dbReference type="SUPFAM" id="SSF46955">
    <property type="entry name" value="Putative DNA-binding domain"/>
    <property type="match status" value="1"/>
</dbReference>
<keyword evidence="3" id="KW-1185">Reference proteome</keyword>